<evidence type="ECO:0000259" key="8">
    <source>
        <dbReference type="PROSITE" id="PS51294"/>
    </source>
</evidence>
<feature type="domain" description="SANT" evidence="7">
    <location>
        <begin position="93"/>
        <end position="141"/>
    </location>
</feature>
<reference evidence="9 10" key="1">
    <citation type="journal article" date="2021" name="BMC Genomics">
        <title>Datura genome reveals duplications of psychoactive alkaloid biosynthetic genes and high mutation rate following tissue culture.</title>
        <authorList>
            <person name="Rajewski A."/>
            <person name="Carter-House D."/>
            <person name="Stajich J."/>
            <person name="Litt A."/>
        </authorList>
    </citation>
    <scope>NUCLEOTIDE SEQUENCE [LARGE SCALE GENOMIC DNA]</scope>
    <source>
        <strain evidence="9">AR-01</strain>
    </source>
</reference>
<dbReference type="InterPro" id="IPR006447">
    <property type="entry name" value="Myb_dom_plants"/>
</dbReference>
<dbReference type="PROSITE" id="PS50090">
    <property type="entry name" value="MYB_LIKE"/>
    <property type="match status" value="1"/>
</dbReference>
<keyword evidence="3" id="KW-0238">DNA-binding</keyword>
<dbReference type="PROSITE" id="PS51293">
    <property type="entry name" value="SANT"/>
    <property type="match status" value="1"/>
</dbReference>
<dbReference type="InterPro" id="IPR017884">
    <property type="entry name" value="SANT_dom"/>
</dbReference>
<gene>
    <name evidence="9" type="ORF">HAX54_045063</name>
</gene>
<evidence type="ECO:0000256" key="2">
    <source>
        <dbReference type="ARBA" id="ARBA00023015"/>
    </source>
</evidence>
<evidence type="ECO:0000259" key="6">
    <source>
        <dbReference type="PROSITE" id="PS50090"/>
    </source>
</evidence>
<keyword evidence="10" id="KW-1185">Reference proteome</keyword>
<dbReference type="PROSITE" id="PS51294">
    <property type="entry name" value="HTH_MYB"/>
    <property type="match status" value="1"/>
</dbReference>
<dbReference type="CDD" id="cd00167">
    <property type="entry name" value="SANT"/>
    <property type="match status" value="2"/>
</dbReference>
<keyword evidence="4" id="KW-0804">Transcription</keyword>
<comment type="caution">
    <text evidence="9">The sequence shown here is derived from an EMBL/GenBank/DDBJ whole genome shotgun (WGS) entry which is preliminary data.</text>
</comment>
<dbReference type="Gene3D" id="1.10.10.60">
    <property type="entry name" value="Homeodomain-like"/>
    <property type="match status" value="2"/>
</dbReference>
<sequence length="489" mass="52617">MSTERTCNRSFWTKEEDKIFENTLAIYFNDDNLFKKMAEALPGKSDDDIKYHYDILLEDLNAIESGHVPLPNYPEMQSSISKEDVEWRRRIPWTEEEHRLFLQGLEKFGQGDWRSISRHCVLTRTATQVASHAQKFFKRQNAIDKKRKRRKSILDITSAGVGSSRVPNTNNESTNAEQMIAVAGGESSDHNVAFVDGHNPDVNDEFILGIDDLIMEQEDANEAEFLVDAGRSPLPSKQPCTAVSSGTDSRPIVRIGSELEALITEHAAEDNDISSIFDVGKAPTSHAMPSHSAHSGISGYAVASVGAVNAPENAVAAHNGMRSFMAASFGAPENMVAGHSGMTNFAVASIGAVNAPENTMAGYGGMRSYTAASFGASVNTVAGHSGMTSFAVASFDAVNAPENTVAAYRGMPSYTAARFAAPESMMAGHSGMSSFAVDSIGAQNAPQNMVAAQLPPFAPSSNIGVGVWPSLNPPDDDESVFDLHDLFID</sequence>
<dbReference type="NCBIfam" id="TIGR01557">
    <property type="entry name" value="myb_SHAQKYF"/>
    <property type="match status" value="1"/>
</dbReference>
<evidence type="ECO:0000313" key="10">
    <source>
        <dbReference type="Proteomes" id="UP000823775"/>
    </source>
</evidence>
<dbReference type="SMART" id="SM00717">
    <property type="entry name" value="SANT"/>
    <property type="match status" value="2"/>
</dbReference>
<feature type="domain" description="HTH myb-type" evidence="8">
    <location>
        <begin position="88"/>
        <end position="141"/>
    </location>
</feature>
<evidence type="ECO:0000256" key="4">
    <source>
        <dbReference type="ARBA" id="ARBA00023163"/>
    </source>
</evidence>
<organism evidence="9 10">
    <name type="scientific">Datura stramonium</name>
    <name type="common">Jimsonweed</name>
    <name type="synonym">Common thornapple</name>
    <dbReference type="NCBI Taxonomy" id="4076"/>
    <lineage>
        <taxon>Eukaryota</taxon>
        <taxon>Viridiplantae</taxon>
        <taxon>Streptophyta</taxon>
        <taxon>Embryophyta</taxon>
        <taxon>Tracheophyta</taxon>
        <taxon>Spermatophyta</taxon>
        <taxon>Magnoliopsida</taxon>
        <taxon>eudicotyledons</taxon>
        <taxon>Gunneridae</taxon>
        <taxon>Pentapetalae</taxon>
        <taxon>asterids</taxon>
        <taxon>lamiids</taxon>
        <taxon>Solanales</taxon>
        <taxon>Solanaceae</taxon>
        <taxon>Solanoideae</taxon>
        <taxon>Datureae</taxon>
        <taxon>Datura</taxon>
    </lineage>
</organism>
<dbReference type="EMBL" id="JACEIK010000695">
    <property type="protein sequence ID" value="MCD7461050.1"/>
    <property type="molecule type" value="Genomic_DNA"/>
</dbReference>
<accession>A0ABS8SQJ9</accession>
<comment type="subcellular location">
    <subcellularLocation>
        <location evidence="1">Nucleus</location>
    </subcellularLocation>
</comment>
<dbReference type="SUPFAM" id="SSF46689">
    <property type="entry name" value="Homeodomain-like"/>
    <property type="match status" value="2"/>
</dbReference>
<dbReference type="PANTHER" id="PTHR44191">
    <property type="entry name" value="TRANSCRIPTION FACTOR KUA1"/>
    <property type="match status" value="1"/>
</dbReference>
<evidence type="ECO:0000256" key="5">
    <source>
        <dbReference type="ARBA" id="ARBA00023242"/>
    </source>
</evidence>
<dbReference type="Proteomes" id="UP000823775">
    <property type="component" value="Unassembled WGS sequence"/>
</dbReference>
<protein>
    <submittedName>
        <fullName evidence="9">Uncharacterized protein</fullName>
    </submittedName>
</protein>
<evidence type="ECO:0000256" key="3">
    <source>
        <dbReference type="ARBA" id="ARBA00023125"/>
    </source>
</evidence>
<evidence type="ECO:0000313" key="9">
    <source>
        <dbReference type="EMBL" id="MCD7461050.1"/>
    </source>
</evidence>
<dbReference type="InterPro" id="IPR009057">
    <property type="entry name" value="Homeodomain-like_sf"/>
</dbReference>
<feature type="domain" description="Myb-like" evidence="6">
    <location>
        <begin position="89"/>
        <end position="137"/>
    </location>
</feature>
<evidence type="ECO:0000259" key="7">
    <source>
        <dbReference type="PROSITE" id="PS51293"/>
    </source>
</evidence>
<dbReference type="InterPro" id="IPR017930">
    <property type="entry name" value="Myb_dom"/>
</dbReference>
<dbReference type="InterPro" id="IPR052245">
    <property type="entry name" value="Plant_Stress_Dev_TF"/>
</dbReference>
<dbReference type="PANTHER" id="PTHR44191:SF35">
    <property type="entry name" value="I-BOX BINDING FACTOR"/>
    <property type="match status" value="1"/>
</dbReference>
<name>A0ABS8SQJ9_DATST</name>
<proteinExistence type="predicted"/>
<evidence type="ECO:0000256" key="1">
    <source>
        <dbReference type="ARBA" id="ARBA00004123"/>
    </source>
</evidence>
<keyword evidence="2" id="KW-0805">Transcription regulation</keyword>
<dbReference type="Pfam" id="PF00249">
    <property type="entry name" value="Myb_DNA-binding"/>
    <property type="match status" value="2"/>
</dbReference>
<dbReference type="InterPro" id="IPR001005">
    <property type="entry name" value="SANT/Myb"/>
</dbReference>
<keyword evidence="5" id="KW-0539">Nucleus</keyword>